<evidence type="ECO:0000256" key="2">
    <source>
        <dbReference type="SAM" id="SignalP"/>
    </source>
</evidence>
<feature type="signal peptide" evidence="2">
    <location>
        <begin position="1"/>
        <end position="28"/>
    </location>
</feature>
<gene>
    <name evidence="4" type="primary">TDEL0A04890</name>
    <name evidence="4" type="ORF">TDEL_0A04890</name>
</gene>
<evidence type="ECO:0000259" key="3">
    <source>
        <dbReference type="PROSITE" id="PS50213"/>
    </source>
</evidence>
<dbReference type="HOGENOM" id="CLU_076942_0_0_1"/>
<dbReference type="FunCoup" id="G8ZMH7">
    <property type="interactions" value="22"/>
</dbReference>
<evidence type="ECO:0000256" key="1">
    <source>
        <dbReference type="ARBA" id="ARBA00022729"/>
    </source>
</evidence>
<dbReference type="OrthoDB" id="5551751at2759"/>
<keyword evidence="1 2" id="KW-0732">Signal</keyword>
<name>G8ZMH7_TORDE</name>
<dbReference type="PROSITE" id="PS50213">
    <property type="entry name" value="FAS1"/>
    <property type="match status" value="1"/>
</dbReference>
<dbReference type="InterPro" id="IPR040200">
    <property type="entry name" value="Mug57-like"/>
</dbReference>
<dbReference type="eggNOG" id="ENOG502S17N">
    <property type="taxonomic scope" value="Eukaryota"/>
</dbReference>
<organism evidence="4 5">
    <name type="scientific">Torulaspora delbrueckii</name>
    <name type="common">Yeast</name>
    <name type="synonym">Candida colliculosa</name>
    <dbReference type="NCBI Taxonomy" id="4950"/>
    <lineage>
        <taxon>Eukaryota</taxon>
        <taxon>Fungi</taxon>
        <taxon>Dikarya</taxon>
        <taxon>Ascomycota</taxon>
        <taxon>Saccharomycotina</taxon>
        <taxon>Saccharomycetes</taxon>
        <taxon>Saccharomycetales</taxon>
        <taxon>Saccharomycetaceae</taxon>
        <taxon>Torulaspora</taxon>
    </lineage>
</organism>
<dbReference type="SUPFAM" id="SSF82153">
    <property type="entry name" value="FAS1 domain"/>
    <property type="match status" value="1"/>
</dbReference>
<dbReference type="PANTHER" id="PTHR28156">
    <property type="entry name" value="FAS1 DOMAIN-CONTAINING PROTEIN YDR262W"/>
    <property type="match status" value="1"/>
</dbReference>
<dbReference type="InterPro" id="IPR036378">
    <property type="entry name" value="FAS1_dom_sf"/>
</dbReference>
<accession>G8ZMH7</accession>
<keyword evidence="5" id="KW-1185">Reference proteome</keyword>
<feature type="chain" id="PRO_5003519555" description="FAS1 domain-containing protein" evidence="2">
    <location>
        <begin position="29"/>
        <end position="291"/>
    </location>
</feature>
<dbReference type="Proteomes" id="UP000005627">
    <property type="component" value="Chromosome 1"/>
</dbReference>
<evidence type="ECO:0000313" key="5">
    <source>
        <dbReference type="Proteomes" id="UP000005627"/>
    </source>
</evidence>
<dbReference type="AlphaFoldDB" id="G8ZMH7"/>
<dbReference type="InParanoid" id="G8ZMH7"/>
<dbReference type="STRING" id="1076872.G8ZMH7"/>
<dbReference type="Gene3D" id="2.30.180.10">
    <property type="entry name" value="FAS1 domain"/>
    <property type="match status" value="1"/>
</dbReference>
<proteinExistence type="predicted"/>
<evidence type="ECO:0000313" key="4">
    <source>
        <dbReference type="EMBL" id="CCE89821.1"/>
    </source>
</evidence>
<dbReference type="KEGG" id="tdl:TDEL_0A04890"/>
<dbReference type="EMBL" id="HE616742">
    <property type="protein sequence ID" value="CCE89821.1"/>
    <property type="molecule type" value="Genomic_DNA"/>
</dbReference>
<dbReference type="GeneID" id="11502635"/>
<reference evidence="4 5" key="1">
    <citation type="journal article" date="2011" name="Proc. Natl. Acad. Sci. U.S.A.">
        <title>Evolutionary erosion of yeast sex chromosomes by mating-type switching accidents.</title>
        <authorList>
            <person name="Gordon J.L."/>
            <person name="Armisen D."/>
            <person name="Proux-Wera E."/>
            <person name="Oheigeartaigh S.S."/>
            <person name="Byrne K.P."/>
            <person name="Wolfe K.H."/>
        </authorList>
    </citation>
    <scope>NUCLEOTIDE SEQUENCE [LARGE SCALE GENOMIC DNA]</scope>
    <source>
        <strain evidence="5">ATCC 10662 / CBS 1146 / NBRC 0425 / NCYC 2629 / NRRL Y-866</strain>
    </source>
</reference>
<dbReference type="InterPro" id="IPR000782">
    <property type="entry name" value="FAS1_domain"/>
</dbReference>
<feature type="domain" description="FAS1" evidence="3">
    <location>
        <begin position="122"/>
        <end position="288"/>
    </location>
</feature>
<protein>
    <recommendedName>
        <fullName evidence="3">FAS1 domain-containing protein</fullName>
    </recommendedName>
</protein>
<dbReference type="PANTHER" id="PTHR28156:SF1">
    <property type="entry name" value="FAS1 DOMAIN-CONTAINING PROTEIN YDR262W"/>
    <property type="match status" value="1"/>
</dbReference>
<sequence length="291" mass="33259">MLQRLSIMHSVLAAICVFTLLSTCLVEAKNVAGIEQYQDENGRLRRRFTREELPLQARDGKRLPFDLDQVIDEDSKLLKRDPKRLPLDVDRIINEENRIVKRGKVSNQQDFKVNKGEYEMRPVSLDSKLTSLKETLIFFGYARNDIELAAKLSDETQDIIIIAPTNDAISALPMKPWEYPQDIETLESSGATAMEIDNAIQHNILKFVRSHVVAYDDNTSYREFKSGYTTLRSVDFENSRRQDADGDILLKKEGDTFYVASNRDKKFHEVEKIEAASNGVVLVIGSCLEWP</sequence>
<dbReference type="RefSeq" id="XP_003679032.1">
    <property type="nucleotide sequence ID" value="XM_003678984.1"/>
</dbReference>